<feature type="transmembrane region" description="Helical" evidence="2">
    <location>
        <begin position="24"/>
        <end position="42"/>
    </location>
</feature>
<dbReference type="Pfam" id="PF07885">
    <property type="entry name" value="Ion_trans_2"/>
    <property type="match status" value="1"/>
</dbReference>
<dbReference type="GO" id="GO:0005886">
    <property type="term" value="C:plasma membrane"/>
    <property type="evidence" value="ECO:0007669"/>
    <property type="project" value="UniProtKB-SubCell"/>
</dbReference>
<comment type="subcellular location">
    <subcellularLocation>
        <location evidence="1">Cell membrane</location>
        <topology evidence="1">Multi-pass membrane protein</topology>
    </subcellularLocation>
</comment>
<dbReference type="PROSITE" id="PS51201">
    <property type="entry name" value="RCK_N"/>
    <property type="match status" value="1"/>
</dbReference>
<dbReference type="RefSeq" id="WP_164731135.1">
    <property type="nucleotide sequence ID" value="NZ_CP016379.1"/>
</dbReference>
<dbReference type="KEGG" id="aft:BBF96_14925"/>
<organism evidence="4 5">
    <name type="scientific">Anoxybacter fermentans</name>
    <dbReference type="NCBI Taxonomy" id="1323375"/>
    <lineage>
        <taxon>Bacteria</taxon>
        <taxon>Bacillati</taxon>
        <taxon>Bacillota</taxon>
        <taxon>Clostridia</taxon>
        <taxon>Halanaerobiales</taxon>
        <taxon>Anoxybacter</taxon>
    </lineage>
</organism>
<evidence type="ECO:0000256" key="2">
    <source>
        <dbReference type="SAM" id="Phobius"/>
    </source>
</evidence>
<dbReference type="EMBL" id="CP016379">
    <property type="protein sequence ID" value="AZR74567.1"/>
    <property type="molecule type" value="Genomic_DNA"/>
</dbReference>
<dbReference type="PANTHER" id="PTHR43833:SF9">
    <property type="entry name" value="POTASSIUM CHANNEL PROTEIN YUGO-RELATED"/>
    <property type="match status" value="1"/>
</dbReference>
<dbReference type="Pfam" id="PF06241">
    <property type="entry name" value="Castor_Poll_mid"/>
    <property type="match status" value="1"/>
</dbReference>
<dbReference type="InterPro" id="IPR036721">
    <property type="entry name" value="RCK_C_sf"/>
</dbReference>
<dbReference type="InterPro" id="IPR036291">
    <property type="entry name" value="NAD(P)-bd_dom_sf"/>
</dbReference>
<reference evidence="4 5" key="1">
    <citation type="submission" date="2016-07" db="EMBL/GenBank/DDBJ databases">
        <title>Genome and transcriptome analysis of iron-reducing fermentative bacteria Anoxybacter fermentans.</title>
        <authorList>
            <person name="Zeng X."/>
            <person name="Shao Z."/>
        </authorList>
    </citation>
    <scope>NUCLEOTIDE SEQUENCE [LARGE SCALE GENOMIC DNA]</scope>
    <source>
        <strain evidence="4 5">DY22613</strain>
    </source>
</reference>
<dbReference type="SUPFAM" id="SSF81324">
    <property type="entry name" value="Voltage-gated potassium channels"/>
    <property type="match status" value="1"/>
</dbReference>
<dbReference type="PANTHER" id="PTHR43833">
    <property type="entry name" value="POTASSIUM CHANNEL PROTEIN 2-RELATED-RELATED"/>
    <property type="match status" value="1"/>
</dbReference>
<feature type="transmembrane region" description="Helical" evidence="2">
    <location>
        <begin position="57"/>
        <end position="75"/>
    </location>
</feature>
<dbReference type="Gene3D" id="3.30.70.1450">
    <property type="entry name" value="Regulator of K+ conductance, C-terminal domain"/>
    <property type="match status" value="1"/>
</dbReference>
<keyword evidence="2" id="KW-0472">Membrane</keyword>
<dbReference type="InterPro" id="IPR050721">
    <property type="entry name" value="Trk_Ktr_HKT_K-transport"/>
</dbReference>
<dbReference type="Proteomes" id="UP000267250">
    <property type="component" value="Chromosome"/>
</dbReference>
<dbReference type="PRINTS" id="PR00169">
    <property type="entry name" value="KCHANNEL"/>
</dbReference>
<evidence type="ECO:0000256" key="1">
    <source>
        <dbReference type="ARBA" id="ARBA00004651"/>
    </source>
</evidence>
<evidence type="ECO:0000259" key="3">
    <source>
        <dbReference type="PROSITE" id="PS51201"/>
    </source>
</evidence>
<dbReference type="AlphaFoldDB" id="A0A3Q9HSH3"/>
<dbReference type="InterPro" id="IPR003148">
    <property type="entry name" value="RCK_N"/>
</dbReference>
<evidence type="ECO:0000313" key="4">
    <source>
        <dbReference type="EMBL" id="AZR74567.1"/>
    </source>
</evidence>
<dbReference type="SUPFAM" id="SSF116726">
    <property type="entry name" value="TrkA C-terminal domain-like"/>
    <property type="match status" value="1"/>
</dbReference>
<dbReference type="Gene3D" id="3.40.50.720">
    <property type="entry name" value="NAD(P)-binding Rossmann-like Domain"/>
    <property type="match status" value="1"/>
</dbReference>
<keyword evidence="2" id="KW-1133">Transmembrane helix</keyword>
<feature type="domain" description="RCK N-terminal" evidence="3">
    <location>
        <begin position="122"/>
        <end position="244"/>
    </location>
</feature>
<dbReference type="InterPro" id="IPR013099">
    <property type="entry name" value="K_chnl_dom"/>
</dbReference>
<name>A0A3Q9HSH3_9FIRM</name>
<proteinExistence type="predicted"/>
<protein>
    <recommendedName>
        <fullName evidence="3">RCK N-terminal domain-containing protein</fullName>
    </recommendedName>
</protein>
<evidence type="ECO:0000313" key="5">
    <source>
        <dbReference type="Proteomes" id="UP000267250"/>
    </source>
</evidence>
<dbReference type="Gene3D" id="1.10.287.70">
    <property type="match status" value="1"/>
</dbReference>
<gene>
    <name evidence="4" type="ORF">BBF96_14925</name>
</gene>
<sequence>MIFFLMEYFRAFVKHFKEQKIQQIIYSTLLIIFFGSGVFYWLESGVNEGIHHYGDALWWILVTMTTVGYGDLYPVTTGGRIIAVFVMLAGIGLLTVIIGVFASAIQTINLRKEMGKLITSFKDHIIICGWSEKAVHIIRELHSEKVVGDNPVVLVADLETNPFENDNLVHFVRGRIDSDDVLKRARVDRARSAIVLNEDGEDATTVLACLTIRKLNPDIYIVAEVSKSENRSHFETARVNEIIVNSEINSRLLLRSALHCGIAQVIEELTTATHGNEIYKMEIKEKWVGQKFGEMYMQFYNNYDAILLGLIRSGEVITNPDREMVLKSRDELVYIANKPITV</sequence>
<dbReference type="SUPFAM" id="SSF51735">
    <property type="entry name" value="NAD(P)-binding Rossmann-fold domains"/>
    <property type="match status" value="1"/>
</dbReference>
<dbReference type="GO" id="GO:0006813">
    <property type="term" value="P:potassium ion transport"/>
    <property type="evidence" value="ECO:0007669"/>
    <property type="project" value="InterPro"/>
</dbReference>
<dbReference type="Pfam" id="PF02254">
    <property type="entry name" value="TrkA_N"/>
    <property type="match status" value="1"/>
</dbReference>
<keyword evidence="2" id="KW-0812">Transmembrane</keyword>
<accession>A0A3Q9HSH3</accession>
<keyword evidence="5" id="KW-1185">Reference proteome</keyword>
<dbReference type="InterPro" id="IPR010420">
    <property type="entry name" value="CASTOR/POLLUX/SYM8_dom"/>
</dbReference>
<feature type="transmembrane region" description="Helical" evidence="2">
    <location>
        <begin position="82"/>
        <end position="105"/>
    </location>
</feature>